<dbReference type="InterPro" id="IPR001650">
    <property type="entry name" value="Helicase_C-like"/>
</dbReference>
<feature type="compositionally biased region" description="Low complexity" evidence="16">
    <location>
        <begin position="713"/>
        <end position="726"/>
    </location>
</feature>
<dbReference type="AlphaFoldDB" id="A0A397QA50"/>
<organism evidence="20 21">
    <name type="scientific">Dichotomicrobium thermohalophilum</name>
    <dbReference type="NCBI Taxonomy" id="933063"/>
    <lineage>
        <taxon>Bacteria</taxon>
        <taxon>Pseudomonadati</taxon>
        <taxon>Pseudomonadota</taxon>
        <taxon>Alphaproteobacteria</taxon>
        <taxon>Hyphomicrobiales</taxon>
        <taxon>Hyphomicrobiaceae</taxon>
        <taxon>Dichotomicrobium</taxon>
    </lineage>
</organism>
<dbReference type="GO" id="GO:0009380">
    <property type="term" value="C:excinuclease repair complex"/>
    <property type="evidence" value="ECO:0007669"/>
    <property type="project" value="InterPro"/>
</dbReference>
<keyword evidence="5 13" id="KW-0227">DNA damage</keyword>
<dbReference type="NCBIfam" id="TIGR00631">
    <property type="entry name" value="uvrb"/>
    <property type="match status" value="1"/>
</dbReference>
<evidence type="ECO:0000256" key="6">
    <source>
        <dbReference type="ARBA" id="ARBA00022769"/>
    </source>
</evidence>
<dbReference type="SUPFAM" id="SSF52540">
    <property type="entry name" value="P-loop containing nucleoside triphosphate hydrolases"/>
    <property type="match status" value="2"/>
</dbReference>
<dbReference type="InterPro" id="IPR036876">
    <property type="entry name" value="UVR_dom_sf"/>
</dbReference>
<dbReference type="InterPro" id="IPR024759">
    <property type="entry name" value="UvrB_YAD/RRR_dom"/>
</dbReference>
<keyword evidence="7 13" id="KW-0067">ATP-binding</keyword>
<dbReference type="Pfam" id="PF00271">
    <property type="entry name" value="Helicase_C"/>
    <property type="match status" value="1"/>
</dbReference>
<dbReference type="GO" id="GO:0009381">
    <property type="term" value="F:excinuclease ABC activity"/>
    <property type="evidence" value="ECO:0007669"/>
    <property type="project" value="UniProtKB-UniRule"/>
</dbReference>
<evidence type="ECO:0000259" key="17">
    <source>
        <dbReference type="PROSITE" id="PS50151"/>
    </source>
</evidence>
<dbReference type="NCBIfam" id="NF003673">
    <property type="entry name" value="PRK05298.1"/>
    <property type="match status" value="1"/>
</dbReference>
<evidence type="ECO:0000256" key="12">
    <source>
        <dbReference type="ARBA" id="ARBA00029504"/>
    </source>
</evidence>
<dbReference type="CDD" id="cd18790">
    <property type="entry name" value="SF2_C_UvrB"/>
    <property type="match status" value="1"/>
</dbReference>
<evidence type="ECO:0000313" key="20">
    <source>
        <dbReference type="EMBL" id="RIA55121.1"/>
    </source>
</evidence>
<keyword evidence="6 13" id="KW-0228">DNA excision</keyword>
<dbReference type="HAMAP" id="MF_00204">
    <property type="entry name" value="UvrB"/>
    <property type="match status" value="1"/>
</dbReference>
<proteinExistence type="inferred from homology"/>
<feature type="short sequence motif" description="Beta-hairpin" evidence="13">
    <location>
        <begin position="134"/>
        <end position="157"/>
    </location>
</feature>
<reference evidence="20 21" key="1">
    <citation type="submission" date="2018-08" db="EMBL/GenBank/DDBJ databases">
        <title>Genomic Encyclopedia of Archaeal and Bacterial Type Strains, Phase II (KMG-II): from individual species to whole genera.</title>
        <authorList>
            <person name="Goeker M."/>
        </authorList>
    </citation>
    <scope>NUCLEOTIDE SEQUENCE [LARGE SCALE GENOMIC DNA]</scope>
    <source>
        <strain evidence="20 21">DSM 5002</strain>
    </source>
</reference>
<comment type="subunit">
    <text evidence="11 13 14">Forms a heterotetramer with UvrA during the search for lesions. Interacts with UvrC in an incision complex.</text>
</comment>
<dbReference type="GO" id="GO:0016887">
    <property type="term" value="F:ATP hydrolysis activity"/>
    <property type="evidence" value="ECO:0007669"/>
    <property type="project" value="InterPro"/>
</dbReference>
<dbReference type="SUPFAM" id="SSF46600">
    <property type="entry name" value="C-terminal UvrC-binding domain of UvrB"/>
    <property type="match status" value="1"/>
</dbReference>
<dbReference type="GO" id="GO:0003677">
    <property type="term" value="F:DNA binding"/>
    <property type="evidence" value="ECO:0007669"/>
    <property type="project" value="UniProtKB-UniRule"/>
</dbReference>
<comment type="subcellular location">
    <subcellularLocation>
        <location evidence="1 13 14">Cytoplasm</location>
    </subcellularLocation>
</comment>
<evidence type="ECO:0000256" key="5">
    <source>
        <dbReference type="ARBA" id="ARBA00022763"/>
    </source>
</evidence>
<dbReference type="InterPro" id="IPR041471">
    <property type="entry name" value="UvrB_inter"/>
</dbReference>
<dbReference type="PROSITE" id="PS50151">
    <property type="entry name" value="UVR"/>
    <property type="match status" value="1"/>
</dbReference>
<dbReference type="GO" id="GO:0005737">
    <property type="term" value="C:cytoplasm"/>
    <property type="evidence" value="ECO:0007669"/>
    <property type="project" value="UniProtKB-SubCell"/>
</dbReference>
<evidence type="ECO:0000256" key="11">
    <source>
        <dbReference type="ARBA" id="ARBA00026033"/>
    </source>
</evidence>
<evidence type="ECO:0000256" key="9">
    <source>
        <dbReference type="ARBA" id="ARBA00023204"/>
    </source>
</evidence>
<evidence type="ECO:0000256" key="2">
    <source>
        <dbReference type="ARBA" id="ARBA00008533"/>
    </source>
</evidence>
<accession>A0A397QA50</accession>
<dbReference type="InterPro" id="IPR006935">
    <property type="entry name" value="Helicase/UvrB_N"/>
</dbReference>
<dbReference type="SMART" id="SM00487">
    <property type="entry name" value="DEXDc"/>
    <property type="match status" value="1"/>
</dbReference>
<dbReference type="SMART" id="SM00490">
    <property type="entry name" value="HELICc"/>
    <property type="match status" value="1"/>
</dbReference>
<dbReference type="Pfam" id="PF04851">
    <property type="entry name" value="ResIII"/>
    <property type="match status" value="1"/>
</dbReference>
<feature type="binding site" evidence="13">
    <location>
        <begin position="81"/>
        <end position="88"/>
    </location>
    <ligand>
        <name>ATP</name>
        <dbReference type="ChEBI" id="CHEBI:30616"/>
    </ligand>
</feature>
<dbReference type="PROSITE" id="PS51194">
    <property type="entry name" value="HELICASE_CTER"/>
    <property type="match status" value="1"/>
</dbReference>
<feature type="coiled-coil region" evidence="15">
    <location>
        <begin position="673"/>
        <end position="705"/>
    </location>
</feature>
<dbReference type="InterPro" id="IPR004807">
    <property type="entry name" value="UvrB"/>
</dbReference>
<feature type="domain" description="Helicase ATP-binding" evidence="18">
    <location>
        <begin position="68"/>
        <end position="221"/>
    </location>
</feature>
<dbReference type="CDD" id="cd17916">
    <property type="entry name" value="DEXHc_UvrB"/>
    <property type="match status" value="1"/>
</dbReference>
<dbReference type="GO" id="GO:0005524">
    <property type="term" value="F:ATP binding"/>
    <property type="evidence" value="ECO:0007669"/>
    <property type="project" value="UniProtKB-UniRule"/>
</dbReference>
<evidence type="ECO:0000256" key="1">
    <source>
        <dbReference type="ARBA" id="ARBA00004496"/>
    </source>
</evidence>
<name>A0A397QA50_9HYPH</name>
<dbReference type="Pfam" id="PF12344">
    <property type="entry name" value="UvrB"/>
    <property type="match status" value="1"/>
</dbReference>
<dbReference type="OrthoDB" id="9806651at2"/>
<evidence type="ECO:0000256" key="16">
    <source>
        <dbReference type="SAM" id="MobiDB-lite"/>
    </source>
</evidence>
<dbReference type="PANTHER" id="PTHR24029:SF0">
    <property type="entry name" value="UVRABC SYSTEM PROTEIN B"/>
    <property type="match status" value="1"/>
</dbReference>
<dbReference type="RefSeq" id="WP_119060071.1">
    <property type="nucleotide sequence ID" value="NZ_QXDF01000001.1"/>
</dbReference>
<dbReference type="InterPro" id="IPR014001">
    <property type="entry name" value="Helicase_ATP-bd"/>
</dbReference>
<sequence>MAETSPTGFSDISQALIGGHPLITGEQRDFIPHRPERPEKSEGGVRFKLASDYTPQGDQPEAINELVEGIENGEQDQVLLGVTGSGKTFTVANIIERTQRPALILAPNKTLAAQLYGEFKSFFPDNAVEYFVSYYDYYQPEAYVPRTDTYIEKESSINEQIDRMRHAATRALLERDDVIIVASVSCIYGIGAVETYTAMTFTLHPGDRVEQRKLLSDFVALQYTRNDVAFQRGTFRVRGDTIELWPAHMEDRAWRFSLFGDEIEAINEFDPLTGEKTATLDKVKVFANSHYVTPKPTLNQAVKQIREEMAVRLEELNANGRLLEAQRLEQRTNHDIEMLIATGSCPGIENYSRYLTGRAPGEPPPTLFEYLPDNALVFVDESHVTIGQLNGMFNGDFRRKMTLAEHGFRLPSCMDNRPLRFSEWNEMRPQTIYVSATPGSWELEQTGGVFSEQVIRPTGLIDPEVEVRPARTQVDDLIDECRKTIDKGGRVLVTTLTKRMAEDLTEYAFEQGLKVRYMHSDIDTIERIEIIRDLRLGAFDVLVGINLLREGLDIPECALVAILDADKEGFLRSETSLIQTIGRAARNVDGRVILYADTITGSMDRAIKETNRRREKQMAFNEAHGITPQTIRKNIDDIMESVYEQDHVTVSKTPGFAEEKQTDYSGHNMEAVIADMEQRMMTAASNLEFEEAARLRDQVKELREQWLLYSGDPSAPAAEQQQSSAAKGRSTSGRPGTRTYKSKSKKKRST</sequence>
<dbReference type="GO" id="GO:0009432">
    <property type="term" value="P:SOS response"/>
    <property type="evidence" value="ECO:0007669"/>
    <property type="project" value="UniProtKB-UniRule"/>
</dbReference>
<comment type="domain">
    <text evidence="13">The beta-hairpin motif is involved in DNA binding.</text>
</comment>
<dbReference type="EMBL" id="QXDF01000001">
    <property type="protein sequence ID" value="RIA55121.1"/>
    <property type="molecule type" value="Genomic_DNA"/>
</dbReference>
<evidence type="ECO:0000256" key="3">
    <source>
        <dbReference type="ARBA" id="ARBA00022490"/>
    </source>
</evidence>
<keyword evidence="4 13" id="KW-0547">Nucleotide-binding</keyword>
<evidence type="ECO:0000256" key="14">
    <source>
        <dbReference type="RuleBase" id="RU003587"/>
    </source>
</evidence>
<keyword evidence="21" id="KW-1185">Reference proteome</keyword>
<keyword evidence="3 13" id="KW-0963">Cytoplasm</keyword>
<feature type="domain" description="UVR" evidence="17">
    <location>
        <begin position="670"/>
        <end position="705"/>
    </location>
</feature>
<feature type="compositionally biased region" description="Basic residues" evidence="16">
    <location>
        <begin position="740"/>
        <end position="750"/>
    </location>
</feature>
<evidence type="ECO:0000259" key="18">
    <source>
        <dbReference type="PROSITE" id="PS51192"/>
    </source>
</evidence>
<dbReference type="PROSITE" id="PS51192">
    <property type="entry name" value="HELICASE_ATP_BIND_1"/>
    <property type="match status" value="1"/>
</dbReference>
<dbReference type="Gene3D" id="4.10.860.10">
    <property type="entry name" value="UVR domain"/>
    <property type="match status" value="1"/>
</dbReference>
<gene>
    <name evidence="13" type="primary">uvrB</name>
    <name evidence="20" type="ORF">BXY53_0174</name>
</gene>
<comment type="function">
    <text evidence="13">The UvrABC repair system catalyzes the recognition and processing of DNA lesions. A damage recognition complex composed of 2 UvrA and 2 UvrB subunits scans DNA for abnormalities. Upon binding of the UvrA(2)B(2) complex to a putative damaged site, the DNA wraps around one UvrB monomer. DNA wrap is dependent on ATP binding by UvrB and probably causes local melting of the DNA helix, facilitating insertion of UvrB beta-hairpin between the DNA strands. Then UvrB probes one DNA strand for the presence of a lesion. If a lesion is found the UvrA subunits dissociate and the UvrB-DNA preincision complex is formed. This complex is subsequently bound by UvrC and the second UvrB is released. If no lesion is found, the DNA wraps around the other UvrB subunit that will check the other stand for damage.</text>
</comment>
<evidence type="ECO:0000256" key="8">
    <source>
        <dbReference type="ARBA" id="ARBA00022881"/>
    </source>
</evidence>
<feature type="domain" description="Helicase C-terminal" evidence="19">
    <location>
        <begin position="473"/>
        <end position="639"/>
    </location>
</feature>
<dbReference type="Gene3D" id="3.40.50.300">
    <property type="entry name" value="P-loop containing nucleotide triphosphate hydrolases"/>
    <property type="match status" value="3"/>
</dbReference>
<evidence type="ECO:0000313" key="21">
    <source>
        <dbReference type="Proteomes" id="UP000266273"/>
    </source>
</evidence>
<feature type="compositionally biased region" description="Basic and acidic residues" evidence="16">
    <location>
        <begin position="26"/>
        <end position="44"/>
    </location>
</feature>
<evidence type="ECO:0000259" key="19">
    <source>
        <dbReference type="PROSITE" id="PS51194"/>
    </source>
</evidence>
<evidence type="ECO:0000256" key="10">
    <source>
        <dbReference type="ARBA" id="ARBA00023236"/>
    </source>
</evidence>
<keyword evidence="8 13" id="KW-0267">Excision nuclease</keyword>
<dbReference type="Proteomes" id="UP000266273">
    <property type="component" value="Unassembled WGS sequence"/>
</dbReference>
<feature type="region of interest" description="Disordered" evidence="16">
    <location>
        <begin position="23"/>
        <end position="44"/>
    </location>
</feature>
<keyword evidence="10 13" id="KW-0742">SOS response</keyword>
<evidence type="ECO:0000256" key="7">
    <source>
        <dbReference type="ARBA" id="ARBA00022840"/>
    </source>
</evidence>
<evidence type="ECO:0000256" key="15">
    <source>
        <dbReference type="SAM" id="Coils"/>
    </source>
</evidence>
<dbReference type="InterPro" id="IPR027417">
    <property type="entry name" value="P-loop_NTPase"/>
</dbReference>
<keyword evidence="9 13" id="KW-0234">DNA repair</keyword>
<comment type="caution">
    <text evidence="20">The sequence shown here is derived from an EMBL/GenBank/DDBJ whole genome shotgun (WGS) entry which is preliminary data.</text>
</comment>
<keyword evidence="15" id="KW-0175">Coiled coil</keyword>
<dbReference type="InterPro" id="IPR001943">
    <property type="entry name" value="UVR_dom"/>
</dbReference>
<dbReference type="Pfam" id="PF17757">
    <property type="entry name" value="UvrB_inter"/>
    <property type="match status" value="1"/>
</dbReference>
<protein>
    <recommendedName>
        <fullName evidence="12 13">UvrABC system protein B</fullName>
        <shortName evidence="13">Protein UvrB</shortName>
    </recommendedName>
    <alternativeName>
        <fullName evidence="13">Excinuclease ABC subunit B</fullName>
    </alternativeName>
</protein>
<dbReference type="Pfam" id="PF02151">
    <property type="entry name" value="UVR"/>
    <property type="match status" value="1"/>
</dbReference>
<evidence type="ECO:0000256" key="4">
    <source>
        <dbReference type="ARBA" id="ARBA00022741"/>
    </source>
</evidence>
<comment type="similarity">
    <text evidence="2 13 14">Belongs to the UvrB family.</text>
</comment>
<feature type="coiled-coil region" evidence="15">
    <location>
        <begin position="299"/>
        <end position="326"/>
    </location>
</feature>
<evidence type="ECO:0000256" key="13">
    <source>
        <dbReference type="HAMAP-Rule" id="MF_00204"/>
    </source>
</evidence>
<dbReference type="PANTHER" id="PTHR24029">
    <property type="entry name" value="UVRABC SYSTEM PROTEIN B"/>
    <property type="match status" value="1"/>
</dbReference>
<dbReference type="GO" id="GO:0006289">
    <property type="term" value="P:nucleotide-excision repair"/>
    <property type="evidence" value="ECO:0007669"/>
    <property type="project" value="UniProtKB-UniRule"/>
</dbReference>
<feature type="region of interest" description="Disordered" evidence="16">
    <location>
        <begin position="710"/>
        <end position="750"/>
    </location>
</feature>